<dbReference type="EMBL" id="FJUX01000110">
    <property type="protein sequence ID" value="CZT09039.1"/>
    <property type="molecule type" value="Genomic_DNA"/>
</dbReference>
<protein>
    <submittedName>
        <fullName evidence="1">Uncharacterized protein</fullName>
    </submittedName>
</protein>
<dbReference type="Proteomes" id="UP000178912">
    <property type="component" value="Unassembled WGS sequence"/>
</dbReference>
<sequence length="118" mass="13367">MCMRNVCEVRVGYGWVDVHVVWRDFDTVAWGIGAPYSGFNGLQYHEQWRIEGNVESWEVLDIHVDAECGGLPRFGHEHGHAVFLSFTGFRGTLRAKPYALLIVSLLGVHDVVPRSSPW</sequence>
<keyword evidence="2" id="KW-1185">Reference proteome</keyword>
<evidence type="ECO:0000313" key="1">
    <source>
        <dbReference type="EMBL" id="CZT09039.1"/>
    </source>
</evidence>
<gene>
    <name evidence="1" type="ORF">RAG0_13920</name>
</gene>
<proteinExistence type="predicted"/>
<organism evidence="1 2">
    <name type="scientific">Rhynchosporium agropyri</name>
    <dbReference type="NCBI Taxonomy" id="914238"/>
    <lineage>
        <taxon>Eukaryota</taxon>
        <taxon>Fungi</taxon>
        <taxon>Dikarya</taxon>
        <taxon>Ascomycota</taxon>
        <taxon>Pezizomycotina</taxon>
        <taxon>Leotiomycetes</taxon>
        <taxon>Helotiales</taxon>
        <taxon>Ploettnerulaceae</taxon>
        <taxon>Rhynchosporium</taxon>
    </lineage>
</organism>
<dbReference type="AlphaFoldDB" id="A0A1E1LH30"/>
<accession>A0A1E1LH30</accession>
<evidence type="ECO:0000313" key="2">
    <source>
        <dbReference type="Proteomes" id="UP000178912"/>
    </source>
</evidence>
<name>A0A1E1LH30_9HELO</name>
<reference evidence="2" key="1">
    <citation type="submission" date="2016-03" db="EMBL/GenBank/DDBJ databases">
        <authorList>
            <person name="Guldener U."/>
        </authorList>
    </citation>
    <scope>NUCLEOTIDE SEQUENCE [LARGE SCALE GENOMIC DNA]</scope>
    <source>
        <strain evidence="2">04CH-RAC-A.6.1</strain>
    </source>
</reference>